<dbReference type="RefSeq" id="WP_137116164.1">
    <property type="nucleotide sequence ID" value="NZ_CP032322.1"/>
</dbReference>
<dbReference type="AlphaFoldDB" id="A0A4D8PLZ7"/>
<accession>A0A4D8PLZ7</accession>
<dbReference type="Proteomes" id="UP000298595">
    <property type="component" value="Plasmid p1"/>
</dbReference>
<name>A0A4D8PLZ7_9PROT</name>
<keyword evidence="1" id="KW-0614">Plasmid</keyword>
<dbReference type="EMBL" id="CP032322">
    <property type="protein sequence ID" value="QCN96675.1"/>
    <property type="molecule type" value="Genomic_DNA"/>
</dbReference>
<proteinExistence type="predicted"/>
<reference evidence="1 2" key="1">
    <citation type="submission" date="2018-09" db="EMBL/GenBank/DDBJ databases">
        <title>Whole genome based analysis of evolution and adaptive divergence in Indian and Brazilian strains of Azospirillum brasilense.</title>
        <authorList>
            <person name="Singh C."/>
            <person name="Tripathi A.K."/>
        </authorList>
    </citation>
    <scope>NUCLEOTIDE SEQUENCE [LARGE SCALE GENOMIC DNA]</scope>
    <source>
        <strain evidence="1 2">MTCC4035</strain>
        <plasmid evidence="1 2">p1</plasmid>
    </source>
</reference>
<sequence length="147" mass="15581">MYQTLPEPGFVLRLADHAVIPPSEGNIDYQAYLAWVGTGNMATPFEPPAASTPVPASISDRQFFQQMAVDGYISQAEALAAVKTGNVPAILLALIADMPSGERFAAEMLLSGATTYERAHPLSVAIGEARGLTPEEVDAFFQAAAKL</sequence>
<protein>
    <submittedName>
        <fullName evidence="1">Uncharacterized protein</fullName>
    </submittedName>
</protein>
<evidence type="ECO:0000313" key="1">
    <source>
        <dbReference type="EMBL" id="QCN96675.1"/>
    </source>
</evidence>
<geneLocation type="plasmid" evidence="1 2">
    <name>p1</name>
</geneLocation>
<dbReference type="KEGG" id="aare:D3093_15150"/>
<gene>
    <name evidence="1" type="ORF">D3093_15150</name>
</gene>
<organism evidence="1 2">
    <name type="scientific">Azospirillum argentinense</name>
    <dbReference type="NCBI Taxonomy" id="2970906"/>
    <lineage>
        <taxon>Bacteria</taxon>
        <taxon>Pseudomonadati</taxon>
        <taxon>Pseudomonadota</taxon>
        <taxon>Alphaproteobacteria</taxon>
        <taxon>Rhodospirillales</taxon>
        <taxon>Azospirillaceae</taxon>
        <taxon>Azospirillum</taxon>
    </lineage>
</organism>
<evidence type="ECO:0000313" key="2">
    <source>
        <dbReference type="Proteomes" id="UP000298595"/>
    </source>
</evidence>